<dbReference type="InterPro" id="IPR021795">
    <property type="entry name" value="DUF3363"/>
</dbReference>
<accession>D5QBW5</accession>
<reference evidence="1 2" key="1">
    <citation type="journal article" date="2010" name="J. Bacteriol.">
        <title>Genome sequence of a cellulose-producing bacterium, Gluconacetobacter hansenii ATCC 23769.</title>
        <authorList>
            <person name="Iyer P.R."/>
            <person name="Geib S.M."/>
            <person name="Catchmark J."/>
            <person name="Kao T.H."/>
            <person name="Tien M."/>
        </authorList>
    </citation>
    <scope>NUCLEOTIDE SEQUENCE [LARGE SCALE GENOMIC DNA]</scope>
    <source>
        <strain evidence="1 2">ATCC 23769</strain>
    </source>
</reference>
<gene>
    <name evidence="1" type="ORF">GXY_03058</name>
</gene>
<dbReference type="HOGENOM" id="CLU_2102057_0_0_5"/>
<dbReference type="RefSeq" id="WP_003617655.1">
    <property type="nucleotide sequence ID" value="NZ_CM000920.1"/>
</dbReference>
<feature type="non-terminal residue" evidence="1">
    <location>
        <position position="1"/>
    </location>
</feature>
<dbReference type="EMBL" id="ADTV01000007">
    <property type="protein sequence ID" value="EFG85375.1"/>
    <property type="molecule type" value="Genomic_DNA"/>
</dbReference>
<dbReference type="AlphaFoldDB" id="D5QBW5"/>
<dbReference type="Proteomes" id="UP000006468">
    <property type="component" value="Chromosome"/>
</dbReference>
<organism evidence="1 2">
    <name type="scientific">Novacetimonas hansenii ATCC 23769</name>
    <dbReference type="NCBI Taxonomy" id="714995"/>
    <lineage>
        <taxon>Bacteria</taxon>
        <taxon>Pseudomonadati</taxon>
        <taxon>Pseudomonadota</taxon>
        <taxon>Alphaproteobacteria</taxon>
        <taxon>Acetobacterales</taxon>
        <taxon>Acetobacteraceae</taxon>
        <taxon>Novacetimonas</taxon>
    </lineage>
</organism>
<protein>
    <recommendedName>
        <fullName evidence="3">Type VI secretion protein</fullName>
    </recommendedName>
</protein>
<comment type="caution">
    <text evidence="1">The sequence shown here is derived from an EMBL/GenBank/DDBJ whole genome shotgun (WGS) entry which is preliminary data.</text>
</comment>
<evidence type="ECO:0000313" key="2">
    <source>
        <dbReference type="Proteomes" id="UP000006468"/>
    </source>
</evidence>
<evidence type="ECO:0008006" key="3">
    <source>
        <dbReference type="Google" id="ProtNLM"/>
    </source>
</evidence>
<evidence type="ECO:0000313" key="1">
    <source>
        <dbReference type="EMBL" id="EFG85375.1"/>
    </source>
</evidence>
<proteinExistence type="predicted"/>
<name>D5QBW5_NOVHA</name>
<sequence>NSPPPTPPGLPGRGLARNLIGKLKDREVHEVGERLASETGRIFSQSASGEYVTGTYRQRMVLASGRYAMIDDGLQFQLVPWTPSLERQRERHVSGVARGDGGIDWSFTRNRGVGL</sequence>
<dbReference type="Pfam" id="PF11843">
    <property type="entry name" value="DUF3363"/>
    <property type="match status" value="1"/>
</dbReference>